<dbReference type="OrthoDB" id="1750591at2759"/>
<evidence type="ECO:0000256" key="1">
    <source>
        <dbReference type="SAM" id="MobiDB-lite"/>
    </source>
</evidence>
<feature type="compositionally biased region" description="Polar residues" evidence="1">
    <location>
        <begin position="8"/>
        <end position="19"/>
    </location>
</feature>
<sequence length="234" mass="26606">MPQFEQLVISTPEKSSKPQSCEDGEKEEKKTEEESGQTGEGNSGEHNEQGVKETDMRLMVASAIEETSDDISAGRHGKSITTEENVEQRGPDEDEEGEEQRAAEEKDEAKPYSEDPSEWPLPHKIEDSFRQYMVENGPQKCSDGPYPRSDKSKRCFSKAYCFRLLSNGEKVERDWLLYSKNTNRVYCFACKLFGEAKVADTRFVVGYNNWQCLSKTLKPHETSDSLQFAINSFT</sequence>
<evidence type="ECO:0000313" key="2">
    <source>
        <dbReference type="Proteomes" id="UP000192220"/>
    </source>
</evidence>
<feature type="region of interest" description="Disordered" evidence="1">
    <location>
        <begin position="1"/>
        <end position="120"/>
    </location>
</feature>
<dbReference type="AlphaFoldDB" id="A0A2I4CUP9"/>
<reference evidence="3" key="1">
    <citation type="submission" date="2025-08" db="UniProtKB">
        <authorList>
            <consortium name="RefSeq"/>
        </authorList>
    </citation>
    <scope>IDENTIFICATION</scope>
</reference>
<gene>
    <name evidence="3" type="primary">LOC106532240</name>
</gene>
<dbReference type="KEGG" id="alim:106532240"/>
<name>A0A2I4CUP9_AUSLI</name>
<proteinExistence type="predicted"/>
<dbReference type="InParanoid" id="A0A2I4CUP9"/>
<dbReference type="GeneID" id="106532240"/>
<feature type="compositionally biased region" description="Basic and acidic residues" evidence="1">
    <location>
        <begin position="43"/>
        <end position="56"/>
    </location>
</feature>
<organism evidence="2 3">
    <name type="scientific">Austrofundulus limnaeus</name>
    <name type="common">Annual killifish</name>
    <dbReference type="NCBI Taxonomy" id="52670"/>
    <lineage>
        <taxon>Eukaryota</taxon>
        <taxon>Metazoa</taxon>
        <taxon>Chordata</taxon>
        <taxon>Craniata</taxon>
        <taxon>Vertebrata</taxon>
        <taxon>Euteleostomi</taxon>
        <taxon>Actinopterygii</taxon>
        <taxon>Neopterygii</taxon>
        <taxon>Teleostei</taxon>
        <taxon>Neoteleostei</taxon>
        <taxon>Acanthomorphata</taxon>
        <taxon>Ovalentaria</taxon>
        <taxon>Atherinomorphae</taxon>
        <taxon>Cyprinodontiformes</taxon>
        <taxon>Rivulidae</taxon>
        <taxon>Austrofundulus</taxon>
    </lineage>
</organism>
<evidence type="ECO:0000313" key="3">
    <source>
        <dbReference type="RefSeq" id="XP_013883718.1"/>
    </source>
</evidence>
<dbReference type="Proteomes" id="UP000192220">
    <property type="component" value="Unplaced"/>
</dbReference>
<keyword evidence="2" id="KW-1185">Reference proteome</keyword>
<feature type="compositionally biased region" description="Basic and acidic residues" evidence="1">
    <location>
        <begin position="99"/>
        <end position="113"/>
    </location>
</feature>
<dbReference type="STRING" id="52670.A0A2I4CUP9"/>
<accession>A0A2I4CUP9</accession>
<protein>
    <submittedName>
        <fullName evidence="3">Zinc finger MYM-type protein 5</fullName>
    </submittedName>
</protein>
<dbReference type="RefSeq" id="XP_013883718.1">
    <property type="nucleotide sequence ID" value="XM_014028264.1"/>
</dbReference>